<sequence>MGFPSPAADYVEGRVSPDQVCRWGNNPALFMARAISTSWREGIKQGAVLVIDRSRTAVDGSLVVTMDTGEFEVKRLKLFPTACLESLDNADDIRLIEGGDLEGEETMVWGVVTYIINDATTGEFDDCPVM</sequence>
<gene>
    <name evidence="2" type="ORF">AB3G37_14815</name>
</gene>
<proteinExistence type="predicted"/>
<dbReference type="AlphaFoldDB" id="A0AB39VLZ6"/>
<accession>A0AB39VLZ6</accession>
<organism evidence="2">
    <name type="scientific">Rouxiella sp. WC2420</name>
    <dbReference type="NCBI Taxonomy" id="3234145"/>
    <lineage>
        <taxon>Bacteria</taxon>
        <taxon>Pseudomonadati</taxon>
        <taxon>Pseudomonadota</taxon>
        <taxon>Gammaproteobacteria</taxon>
        <taxon>Enterobacterales</taxon>
        <taxon>Yersiniaceae</taxon>
        <taxon>Rouxiella</taxon>
    </lineage>
</organism>
<dbReference type="CDD" id="cd06529">
    <property type="entry name" value="S24_LexA-like"/>
    <property type="match status" value="1"/>
</dbReference>
<dbReference type="EMBL" id="CP165628">
    <property type="protein sequence ID" value="XDU70840.1"/>
    <property type="molecule type" value="Genomic_DNA"/>
</dbReference>
<dbReference type="RefSeq" id="WP_369788284.1">
    <property type="nucleotide sequence ID" value="NZ_CP165628.1"/>
</dbReference>
<dbReference type="SUPFAM" id="SSF51306">
    <property type="entry name" value="LexA/Signal peptidase"/>
    <property type="match status" value="1"/>
</dbReference>
<feature type="domain" description="Peptidase S24/S26A/S26B/S26C" evidence="1">
    <location>
        <begin position="1"/>
        <end position="89"/>
    </location>
</feature>
<protein>
    <submittedName>
        <fullName evidence="2">S24 family peptidase</fullName>
    </submittedName>
</protein>
<dbReference type="InterPro" id="IPR036286">
    <property type="entry name" value="LexA/Signal_pep-like_sf"/>
</dbReference>
<dbReference type="Gene3D" id="2.10.109.10">
    <property type="entry name" value="Umud Fragment, subunit A"/>
    <property type="match status" value="1"/>
</dbReference>
<dbReference type="InterPro" id="IPR015927">
    <property type="entry name" value="Peptidase_S24_S26A/B/C"/>
</dbReference>
<evidence type="ECO:0000313" key="2">
    <source>
        <dbReference type="EMBL" id="XDU70840.1"/>
    </source>
</evidence>
<dbReference type="Pfam" id="PF00717">
    <property type="entry name" value="Peptidase_S24"/>
    <property type="match status" value="1"/>
</dbReference>
<dbReference type="InterPro" id="IPR039418">
    <property type="entry name" value="LexA-like"/>
</dbReference>
<name>A0AB39VLZ6_9GAMM</name>
<reference evidence="2" key="1">
    <citation type="submission" date="2024-07" db="EMBL/GenBank/DDBJ databases">
        <authorList>
            <person name="Biller S.J."/>
        </authorList>
    </citation>
    <scope>NUCLEOTIDE SEQUENCE</scope>
    <source>
        <strain evidence="2">WC2420</strain>
    </source>
</reference>
<evidence type="ECO:0000259" key="1">
    <source>
        <dbReference type="Pfam" id="PF00717"/>
    </source>
</evidence>